<organism evidence="3 4">
    <name type="scientific">Paractinoplanes deccanensis</name>
    <dbReference type="NCBI Taxonomy" id="113561"/>
    <lineage>
        <taxon>Bacteria</taxon>
        <taxon>Bacillati</taxon>
        <taxon>Actinomycetota</taxon>
        <taxon>Actinomycetes</taxon>
        <taxon>Micromonosporales</taxon>
        <taxon>Micromonosporaceae</taxon>
        <taxon>Paractinoplanes</taxon>
    </lineage>
</organism>
<feature type="transmembrane region" description="Helical" evidence="1">
    <location>
        <begin position="151"/>
        <end position="170"/>
    </location>
</feature>
<dbReference type="RefSeq" id="WP_203760078.1">
    <property type="nucleotide sequence ID" value="NZ_BAAABO010000004.1"/>
</dbReference>
<name>A0ABQ3XWH3_9ACTN</name>
<evidence type="ECO:0000256" key="1">
    <source>
        <dbReference type="SAM" id="Phobius"/>
    </source>
</evidence>
<gene>
    <name evidence="3" type="ORF">Ade02nite_07500</name>
</gene>
<evidence type="ECO:0000313" key="4">
    <source>
        <dbReference type="Proteomes" id="UP000609879"/>
    </source>
</evidence>
<keyword evidence="2" id="KW-0732">Signal</keyword>
<feature type="signal peptide" evidence="2">
    <location>
        <begin position="1"/>
        <end position="25"/>
    </location>
</feature>
<sequence length="258" mass="26683">MRRLALRIAVALTAAALLAAVVAWAAWRVTAGDLPGDERMHALAGMVVQGSEKGTDITRAGHVSGSAYGDDGGGVLGWVLGIDEYGAGFAEMSFGEARTDLVAARARLEADGWRVGDDGSGGLTAANDDWRLTFRPSDGEGSDAELRVERAAPIAALVLTALAWIAGLVLGRRAAERFGNGLGLAALLFLAFNTFGTTACLVADALAVRGTGPFPLPWEISMRFGVRLFAVLGLVLAALAPLFPQTIAPAAARRGVNA</sequence>
<accession>A0ABQ3XWH3</accession>
<feature type="transmembrane region" description="Helical" evidence="1">
    <location>
        <begin position="182"/>
        <end position="206"/>
    </location>
</feature>
<dbReference type="Proteomes" id="UP000609879">
    <property type="component" value="Unassembled WGS sequence"/>
</dbReference>
<keyword evidence="1" id="KW-1133">Transmembrane helix</keyword>
<dbReference type="EMBL" id="BOMI01000011">
    <property type="protein sequence ID" value="GID72109.1"/>
    <property type="molecule type" value="Genomic_DNA"/>
</dbReference>
<feature type="chain" id="PRO_5047363707" description="DUF1461 domain-containing protein" evidence="2">
    <location>
        <begin position="26"/>
        <end position="258"/>
    </location>
</feature>
<reference evidence="3 4" key="1">
    <citation type="submission" date="2021-01" db="EMBL/GenBank/DDBJ databases">
        <title>Whole genome shotgun sequence of Actinoplanes deccanensis NBRC 13994.</title>
        <authorList>
            <person name="Komaki H."/>
            <person name="Tamura T."/>
        </authorList>
    </citation>
    <scope>NUCLEOTIDE SEQUENCE [LARGE SCALE GENOMIC DNA]</scope>
    <source>
        <strain evidence="3 4">NBRC 13994</strain>
    </source>
</reference>
<evidence type="ECO:0008006" key="5">
    <source>
        <dbReference type="Google" id="ProtNLM"/>
    </source>
</evidence>
<keyword evidence="1" id="KW-0812">Transmembrane</keyword>
<keyword evidence="4" id="KW-1185">Reference proteome</keyword>
<feature type="transmembrane region" description="Helical" evidence="1">
    <location>
        <begin position="226"/>
        <end position="244"/>
    </location>
</feature>
<proteinExistence type="predicted"/>
<evidence type="ECO:0000313" key="3">
    <source>
        <dbReference type="EMBL" id="GID72109.1"/>
    </source>
</evidence>
<comment type="caution">
    <text evidence="3">The sequence shown here is derived from an EMBL/GenBank/DDBJ whole genome shotgun (WGS) entry which is preliminary data.</text>
</comment>
<keyword evidence="1" id="KW-0472">Membrane</keyword>
<evidence type="ECO:0000256" key="2">
    <source>
        <dbReference type="SAM" id="SignalP"/>
    </source>
</evidence>
<protein>
    <recommendedName>
        <fullName evidence="5">DUF1461 domain-containing protein</fullName>
    </recommendedName>
</protein>